<evidence type="ECO:0000259" key="7">
    <source>
        <dbReference type="Pfam" id="PF00501"/>
    </source>
</evidence>
<dbReference type="PANTHER" id="PTHR24095:SF14">
    <property type="entry name" value="ACETYL-COENZYME A SYNTHETASE 1"/>
    <property type="match status" value="1"/>
</dbReference>
<keyword evidence="3" id="KW-0436">Ligase</keyword>
<evidence type="ECO:0000313" key="10">
    <source>
        <dbReference type="EMBL" id="PSR22221.1"/>
    </source>
</evidence>
<dbReference type="EMBL" id="PXYV01000020">
    <property type="protein sequence ID" value="PSR22221.1"/>
    <property type="molecule type" value="Genomic_DNA"/>
</dbReference>
<dbReference type="InterPro" id="IPR032387">
    <property type="entry name" value="ACAS_N"/>
</dbReference>
<dbReference type="GO" id="GO:0003987">
    <property type="term" value="F:acetate-CoA ligase activity"/>
    <property type="evidence" value="ECO:0007669"/>
    <property type="project" value="UniProtKB-EC"/>
</dbReference>
<dbReference type="Gene3D" id="3.40.50.12780">
    <property type="entry name" value="N-terminal domain of ligase-like"/>
    <property type="match status" value="1"/>
</dbReference>
<dbReference type="SUPFAM" id="SSF56801">
    <property type="entry name" value="Acetyl-CoA synthetase-like"/>
    <property type="match status" value="1"/>
</dbReference>
<evidence type="ECO:0000256" key="3">
    <source>
        <dbReference type="ARBA" id="ARBA00022598"/>
    </source>
</evidence>
<dbReference type="PANTHER" id="PTHR24095">
    <property type="entry name" value="ACETYL-COENZYME A SYNTHETASE"/>
    <property type="match status" value="1"/>
</dbReference>
<dbReference type="InterPro" id="IPR000873">
    <property type="entry name" value="AMP-dep_synth/lig_dom"/>
</dbReference>
<dbReference type="AlphaFoldDB" id="A0A2T2WJ00"/>
<proteinExistence type="inferred from homology"/>
<evidence type="ECO:0000256" key="1">
    <source>
        <dbReference type="ARBA" id="ARBA00006432"/>
    </source>
</evidence>
<protein>
    <recommendedName>
        <fullName evidence="2">acetate--CoA ligase</fullName>
        <ecNumber evidence="2">6.2.1.1</ecNumber>
    </recommendedName>
</protein>
<keyword evidence="5" id="KW-0067">ATP-binding</keyword>
<accession>A0A2T2WJ00</accession>
<dbReference type="Pfam" id="PF13193">
    <property type="entry name" value="AMP-binding_C"/>
    <property type="match status" value="1"/>
</dbReference>
<dbReference type="Pfam" id="PF00501">
    <property type="entry name" value="AMP-binding"/>
    <property type="match status" value="1"/>
</dbReference>
<organism evidence="10 11">
    <name type="scientific">Sulfobacillus acidophilus</name>
    <dbReference type="NCBI Taxonomy" id="53633"/>
    <lineage>
        <taxon>Bacteria</taxon>
        <taxon>Bacillati</taxon>
        <taxon>Bacillota</taxon>
        <taxon>Clostridia</taxon>
        <taxon>Eubacteriales</taxon>
        <taxon>Clostridiales Family XVII. Incertae Sedis</taxon>
        <taxon>Sulfobacillus</taxon>
    </lineage>
</organism>
<comment type="similarity">
    <text evidence="1">Belongs to the ATP-dependent AMP-binding enzyme family.</text>
</comment>
<dbReference type="InterPro" id="IPR020845">
    <property type="entry name" value="AMP-binding_CS"/>
</dbReference>
<evidence type="ECO:0000259" key="9">
    <source>
        <dbReference type="Pfam" id="PF16177"/>
    </source>
</evidence>
<feature type="domain" description="Acetyl-coenzyme A synthetase N-terminal" evidence="9">
    <location>
        <begin position="36"/>
        <end position="89"/>
    </location>
</feature>
<gene>
    <name evidence="10" type="ORF">C7B45_07560</name>
</gene>
<sequence length="651" mass="72076">MTFDNEPIVWRPSAEIISSSRLGQFLQAHQLKDLAELRVRAAKDPAWFWDAVVKMLDWPFETRYHTVLDTSEGLPWARWFVGGTSNVAWAALDRHVQEGYGHRLAVIQETEAGAVATWTYAELKEQVDRMAHALTARGIEAGDRIALYLPMGVEAVIAMLAAAKMAAVIVPVFSGYGASAVATRLKDSGAKAMITADGFTRRGRLIAMKEEADQALREQEMVRLQVVVRRLGIAVHIEDGRDWDWDALMREGSNAPYPTAIVPTHTPLMVIYTSGTTGAPKGAVHTHLGFPLKATQDLWHAFDLRRNDVLFWYTDMGWMMGPWMVYGGLVTGCTLVLYDGTPDFPDAARLWQMIERHQVSVFGISPTAIRGLMVHGDEPPMRYALSSLRVLGSSGEPWNPDPWRWFFDKVGKTRCPIINYSGGTEISGGILSAFVSEPQKACAFNGPIPGMVADVVDENGQPVRHEVGELVLKAPWPGMTQGFWNNRDRYLDTYWNRWPNTWVHGDFAYVDAEGFWYILGRSDDTIKVAGKRLGPAEVESVLVSHPDVAEAAAIGVPDAVKGESLVCFVVIRPHRAIVAESTEQLKQYVAAHLGKALKPQALYIVSELPKTRNGKVVRRAIKASYLGLPAGDLSAVENIRALDAVRSVHKN</sequence>
<dbReference type="GO" id="GO:0005524">
    <property type="term" value="F:ATP binding"/>
    <property type="evidence" value="ECO:0007669"/>
    <property type="project" value="UniProtKB-KW"/>
</dbReference>
<dbReference type="GO" id="GO:0006085">
    <property type="term" value="P:acetyl-CoA biosynthetic process"/>
    <property type="evidence" value="ECO:0007669"/>
    <property type="project" value="TreeGrafter"/>
</dbReference>
<dbReference type="EC" id="6.2.1.1" evidence="2"/>
<name>A0A2T2WJ00_9FIRM</name>
<feature type="domain" description="AMP-binding enzyme C-terminal" evidence="8">
    <location>
        <begin position="537"/>
        <end position="615"/>
    </location>
</feature>
<keyword evidence="6" id="KW-0007">Acetylation</keyword>
<reference evidence="10 11" key="1">
    <citation type="journal article" date="2014" name="BMC Genomics">
        <title>Comparison of environmental and isolate Sulfobacillus genomes reveals diverse carbon, sulfur, nitrogen, and hydrogen metabolisms.</title>
        <authorList>
            <person name="Justice N.B."/>
            <person name="Norman A."/>
            <person name="Brown C.T."/>
            <person name="Singh A."/>
            <person name="Thomas B.C."/>
            <person name="Banfield J.F."/>
        </authorList>
    </citation>
    <scope>NUCLEOTIDE SEQUENCE [LARGE SCALE GENOMIC DNA]</scope>
    <source>
        <strain evidence="10">AMDSBA3</strain>
    </source>
</reference>
<dbReference type="Gene3D" id="3.30.300.30">
    <property type="match status" value="1"/>
</dbReference>
<dbReference type="InterPro" id="IPR045851">
    <property type="entry name" value="AMP-bd_C_sf"/>
</dbReference>
<dbReference type="InterPro" id="IPR042099">
    <property type="entry name" value="ANL_N_sf"/>
</dbReference>
<dbReference type="InterPro" id="IPR025110">
    <property type="entry name" value="AMP-bd_C"/>
</dbReference>
<evidence type="ECO:0000313" key="11">
    <source>
        <dbReference type="Proteomes" id="UP000241848"/>
    </source>
</evidence>
<dbReference type="PROSITE" id="PS00455">
    <property type="entry name" value="AMP_BINDING"/>
    <property type="match status" value="1"/>
</dbReference>
<comment type="caution">
    <text evidence="10">The sequence shown here is derived from an EMBL/GenBank/DDBJ whole genome shotgun (WGS) entry which is preliminary data.</text>
</comment>
<dbReference type="Proteomes" id="UP000241848">
    <property type="component" value="Unassembled WGS sequence"/>
</dbReference>
<dbReference type="Pfam" id="PF16177">
    <property type="entry name" value="ACAS_N"/>
    <property type="match status" value="1"/>
</dbReference>
<evidence type="ECO:0000256" key="4">
    <source>
        <dbReference type="ARBA" id="ARBA00022741"/>
    </source>
</evidence>
<evidence type="ECO:0000256" key="6">
    <source>
        <dbReference type="ARBA" id="ARBA00022990"/>
    </source>
</evidence>
<feature type="domain" description="AMP-dependent synthetase/ligase" evidence="7">
    <location>
        <begin position="97"/>
        <end position="484"/>
    </location>
</feature>
<evidence type="ECO:0000256" key="5">
    <source>
        <dbReference type="ARBA" id="ARBA00022840"/>
    </source>
</evidence>
<evidence type="ECO:0000256" key="2">
    <source>
        <dbReference type="ARBA" id="ARBA00013275"/>
    </source>
</evidence>
<keyword evidence="4" id="KW-0547">Nucleotide-binding</keyword>
<evidence type="ECO:0000259" key="8">
    <source>
        <dbReference type="Pfam" id="PF13193"/>
    </source>
</evidence>